<feature type="region of interest" description="Disordered" evidence="2">
    <location>
        <begin position="122"/>
        <end position="142"/>
    </location>
</feature>
<gene>
    <name evidence="4" type="ORF">GJ698_02390</name>
</gene>
<accession>A0A844D6V2</accession>
<reference evidence="4 5" key="1">
    <citation type="submission" date="2019-11" db="EMBL/GenBank/DDBJ databases">
        <title>Novel species isolated from a subtropical stream in China.</title>
        <authorList>
            <person name="Lu H."/>
        </authorList>
    </citation>
    <scope>NUCLEOTIDE SEQUENCE [LARGE SCALE GENOMIC DNA]</scope>
    <source>
        <strain evidence="4 5">FT26W</strain>
    </source>
</reference>
<evidence type="ECO:0000313" key="4">
    <source>
        <dbReference type="EMBL" id="MRW82939.1"/>
    </source>
</evidence>
<dbReference type="RefSeq" id="WP_154355973.1">
    <property type="nucleotide sequence ID" value="NZ_WKJL01000001.1"/>
</dbReference>
<keyword evidence="3" id="KW-1133">Transmembrane helix</keyword>
<protein>
    <recommendedName>
        <fullName evidence="6">DUF1640 domain-containing protein</fullName>
    </recommendedName>
</protein>
<evidence type="ECO:0008006" key="6">
    <source>
        <dbReference type="Google" id="ProtNLM"/>
    </source>
</evidence>
<keyword evidence="1" id="KW-0175">Coiled coil</keyword>
<keyword evidence="3" id="KW-0812">Transmembrane</keyword>
<feature type="coiled-coil region" evidence="1">
    <location>
        <begin position="38"/>
        <end position="65"/>
    </location>
</feature>
<evidence type="ECO:0000313" key="5">
    <source>
        <dbReference type="Proteomes" id="UP000439986"/>
    </source>
</evidence>
<sequence>MSNVKQLRDFNAIRNAVSGESFDGGDGGGYDGRMEARIAKLEEFATDAKERLVKIESRLEQTATKSDISDLKADLHKSSTDITRWMLATVISLFLGFAGLFFTMSNASKSAAVPQSPVTVYTQAPPAPAPIAPASAAASDHK</sequence>
<proteinExistence type="predicted"/>
<evidence type="ECO:0000256" key="1">
    <source>
        <dbReference type="SAM" id="Coils"/>
    </source>
</evidence>
<dbReference type="Proteomes" id="UP000439986">
    <property type="component" value="Unassembled WGS sequence"/>
</dbReference>
<comment type="caution">
    <text evidence="4">The sequence shown here is derived from an EMBL/GenBank/DDBJ whole genome shotgun (WGS) entry which is preliminary data.</text>
</comment>
<evidence type="ECO:0000256" key="2">
    <source>
        <dbReference type="SAM" id="MobiDB-lite"/>
    </source>
</evidence>
<keyword evidence="5" id="KW-1185">Reference proteome</keyword>
<name>A0A844D6V2_9BURK</name>
<evidence type="ECO:0000256" key="3">
    <source>
        <dbReference type="SAM" id="Phobius"/>
    </source>
</evidence>
<feature type="compositionally biased region" description="Low complexity" evidence="2">
    <location>
        <begin position="132"/>
        <end position="142"/>
    </location>
</feature>
<dbReference type="AlphaFoldDB" id="A0A844D6V2"/>
<organism evidence="4 5">
    <name type="scientific">Duganella aquatilis</name>
    <dbReference type="NCBI Taxonomy" id="2666082"/>
    <lineage>
        <taxon>Bacteria</taxon>
        <taxon>Pseudomonadati</taxon>
        <taxon>Pseudomonadota</taxon>
        <taxon>Betaproteobacteria</taxon>
        <taxon>Burkholderiales</taxon>
        <taxon>Oxalobacteraceae</taxon>
        <taxon>Telluria group</taxon>
        <taxon>Duganella</taxon>
    </lineage>
</organism>
<keyword evidence="3" id="KW-0472">Membrane</keyword>
<dbReference type="EMBL" id="WKJL01000001">
    <property type="protein sequence ID" value="MRW82939.1"/>
    <property type="molecule type" value="Genomic_DNA"/>
</dbReference>
<feature type="transmembrane region" description="Helical" evidence="3">
    <location>
        <begin position="85"/>
        <end position="104"/>
    </location>
</feature>